<protein>
    <submittedName>
        <fullName evidence="2">Uncharacterized protein</fullName>
    </submittedName>
</protein>
<dbReference type="PANTHER" id="PTHR35482:SF1">
    <property type="entry name" value="CYTOCHROME C OXIDASE SUBUNIT"/>
    <property type="match status" value="1"/>
</dbReference>
<feature type="compositionally biased region" description="Gly residues" evidence="1">
    <location>
        <begin position="106"/>
        <end position="120"/>
    </location>
</feature>
<accession>A0A6J5U1I1</accession>
<reference evidence="2 3" key="1">
    <citation type="submission" date="2020-05" db="EMBL/GenBank/DDBJ databases">
        <authorList>
            <person name="Campoy J."/>
            <person name="Schneeberger K."/>
            <person name="Spophaly S."/>
        </authorList>
    </citation>
    <scope>NUCLEOTIDE SEQUENCE [LARGE SCALE GENOMIC DNA]</scope>
    <source>
        <strain evidence="2">PruArmRojPasFocal</strain>
    </source>
</reference>
<organism evidence="2 3">
    <name type="scientific">Prunus armeniaca</name>
    <name type="common">Apricot</name>
    <name type="synonym">Armeniaca vulgaris</name>
    <dbReference type="NCBI Taxonomy" id="36596"/>
    <lineage>
        <taxon>Eukaryota</taxon>
        <taxon>Viridiplantae</taxon>
        <taxon>Streptophyta</taxon>
        <taxon>Embryophyta</taxon>
        <taxon>Tracheophyta</taxon>
        <taxon>Spermatophyta</taxon>
        <taxon>Magnoliopsida</taxon>
        <taxon>eudicotyledons</taxon>
        <taxon>Gunneridae</taxon>
        <taxon>Pentapetalae</taxon>
        <taxon>rosids</taxon>
        <taxon>fabids</taxon>
        <taxon>Rosales</taxon>
        <taxon>Rosaceae</taxon>
        <taxon>Amygdaloideae</taxon>
        <taxon>Amygdaleae</taxon>
        <taxon>Prunus</taxon>
    </lineage>
</organism>
<proteinExistence type="predicted"/>
<evidence type="ECO:0000256" key="1">
    <source>
        <dbReference type="SAM" id="MobiDB-lite"/>
    </source>
</evidence>
<dbReference type="EMBL" id="CAEKDK010000002">
    <property type="protein sequence ID" value="CAB4268428.1"/>
    <property type="molecule type" value="Genomic_DNA"/>
</dbReference>
<feature type="compositionally biased region" description="Polar residues" evidence="1">
    <location>
        <begin position="1"/>
        <end position="30"/>
    </location>
</feature>
<feature type="compositionally biased region" description="Low complexity" evidence="1">
    <location>
        <begin position="45"/>
        <end position="73"/>
    </location>
</feature>
<gene>
    <name evidence="2" type="ORF">CURHAP_LOCUS11973</name>
</gene>
<name>A0A6J5U1I1_PRUAR</name>
<dbReference type="AlphaFoldDB" id="A0A6J5U1I1"/>
<feature type="compositionally biased region" description="Basic and acidic residues" evidence="1">
    <location>
        <begin position="94"/>
        <end position="105"/>
    </location>
</feature>
<sequence>MASLQPSWLSSLNTISSTTKPTLFPSTNLNKPHPLKPFKLSFSLNPPNAESSQPNSPNSPETTPEAEPGPTDPVKLALENAKAYKKSVQMNKKLKIEKNPVKDGDGIAGNGESGPDGAGGGKKEVPAAVKIAMEKAKEYKKSKGIVGGDINAGESDQISGLEESTGGNLGNEIVDKKGKLSVSSIDFVGLGFADKKEGRGLPAGLVPIADYFPEGNSPDVEIIVGDARNFDAVARKPEQTQGDNSDVYKPKVSSWGVFPRPNDISKTFGGGRVIHPGEVLETAEEKAAKEARTRQLVAAYKSKMGMNIDPKLRSECEKALKDGDTLMDVGELKEALIYYEQVMDKLPFKSELHGLAALQWSICQDSLSRSQEAQVMYEKLQSHPTAKVSKKARQFVFSFQAMEMMKITRSSPWKNTGFQNYFEAFIENKSDYVLKEAEGEVDVKKVVMGSGCITYKFDQQEIDIEKVDWVGYYAGSRMWI</sequence>
<evidence type="ECO:0000313" key="2">
    <source>
        <dbReference type="EMBL" id="CAB4268428.1"/>
    </source>
</evidence>
<dbReference type="Proteomes" id="UP000507222">
    <property type="component" value="Unassembled WGS sequence"/>
</dbReference>
<dbReference type="PANTHER" id="PTHR35482">
    <property type="entry name" value="CYTOCHROME C OXIDASE SUBUNIT"/>
    <property type="match status" value="1"/>
</dbReference>
<evidence type="ECO:0000313" key="3">
    <source>
        <dbReference type="Proteomes" id="UP000507222"/>
    </source>
</evidence>
<feature type="region of interest" description="Disordered" evidence="1">
    <location>
        <begin position="1"/>
        <end position="123"/>
    </location>
</feature>